<comment type="caution">
    <text evidence="1">The sequence shown here is derived from an EMBL/GenBank/DDBJ whole genome shotgun (WGS) entry which is preliminary data.</text>
</comment>
<evidence type="ECO:0000313" key="1">
    <source>
        <dbReference type="EMBL" id="KAJ4165100.1"/>
    </source>
</evidence>
<organism evidence="1 2">
    <name type="scientific">Akanthomyces muscarius</name>
    <name type="common">Entomopathogenic fungus</name>
    <name type="synonym">Lecanicillium muscarium</name>
    <dbReference type="NCBI Taxonomy" id="2231603"/>
    <lineage>
        <taxon>Eukaryota</taxon>
        <taxon>Fungi</taxon>
        <taxon>Dikarya</taxon>
        <taxon>Ascomycota</taxon>
        <taxon>Pezizomycotina</taxon>
        <taxon>Sordariomycetes</taxon>
        <taxon>Hypocreomycetidae</taxon>
        <taxon>Hypocreales</taxon>
        <taxon>Cordycipitaceae</taxon>
        <taxon>Akanthomyces</taxon>
    </lineage>
</organism>
<evidence type="ECO:0000313" key="2">
    <source>
        <dbReference type="Proteomes" id="UP001144673"/>
    </source>
</evidence>
<proteinExistence type="predicted"/>
<dbReference type="AlphaFoldDB" id="A0A9W8UT44"/>
<dbReference type="GeneID" id="80893906"/>
<dbReference type="KEGG" id="amus:LMH87_006747"/>
<dbReference type="EMBL" id="JAJHUN010000001">
    <property type="protein sequence ID" value="KAJ4165100.1"/>
    <property type="molecule type" value="Genomic_DNA"/>
</dbReference>
<dbReference type="RefSeq" id="XP_056060015.1">
    <property type="nucleotide sequence ID" value="XM_056204683.1"/>
</dbReference>
<dbReference type="Proteomes" id="UP001144673">
    <property type="component" value="Chromosome 1"/>
</dbReference>
<protein>
    <submittedName>
        <fullName evidence="1">Uncharacterized protein</fullName>
    </submittedName>
</protein>
<name>A0A9W8UT44_AKAMU</name>
<sequence>MGSADYISADGAYDLAQAWPALTKSWSLDSSWINNGGTCCGCVSGNDLGASVAATDKDVCAEQGGLVELVTEELSGLMDTNPACVSEKAPNEHAVEMFSKLGASYIARVDEQSSNFIGLHTNKQGVRQDTRSVSAALACTRKTFYPLSSAPKRIPRVELVGLGHNRESL</sequence>
<reference evidence="1" key="1">
    <citation type="journal article" date="2023" name="Access Microbiol">
        <title>De-novo genome assembly for Akanthomyces muscarius, a biocontrol agent of insect agricultural pests.</title>
        <authorList>
            <person name="Erdos Z."/>
            <person name="Studholme D.J."/>
            <person name="Raymond B."/>
            <person name="Sharma M."/>
        </authorList>
    </citation>
    <scope>NUCLEOTIDE SEQUENCE</scope>
    <source>
        <strain evidence="1">Ve6</strain>
    </source>
</reference>
<accession>A0A9W8UT44</accession>
<keyword evidence="2" id="KW-1185">Reference proteome</keyword>
<gene>
    <name evidence="1" type="ORF">LMH87_006747</name>
</gene>